<feature type="region of interest" description="Disordered" evidence="1">
    <location>
        <begin position="1"/>
        <end position="20"/>
    </location>
</feature>
<dbReference type="Proteomes" id="UP000176998">
    <property type="component" value="Unassembled WGS sequence"/>
</dbReference>
<evidence type="ECO:0008006" key="4">
    <source>
        <dbReference type="Google" id="ProtNLM"/>
    </source>
</evidence>
<evidence type="ECO:0000313" key="2">
    <source>
        <dbReference type="EMBL" id="OHE93820.1"/>
    </source>
</evidence>
<dbReference type="AlphaFoldDB" id="A0A1G4AXD3"/>
<accession>A0A1G4AXD3</accession>
<dbReference type="OrthoDB" id="5275938at2759"/>
<keyword evidence="3" id="KW-1185">Reference proteome</keyword>
<reference evidence="2 3" key="1">
    <citation type="submission" date="2016-09" db="EMBL/GenBank/DDBJ databases">
        <authorList>
            <person name="Capua I."/>
            <person name="De Benedictis P."/>
            <person name="Joannis T."/>
            <person name="Lombin L.H."/>
            <person name="Cattoli G."/>
        </authorList>
    </citation>
    <scope>NUCLEOTIDE SEQUENCE [LARGE SCALE GENOMIC DNA]</scope>
    <source>
        <strain evidence="2 3">IMI 309357</strain>
    </source>
</reference>
<dbReference type="EMBL" id="MJBS01000111">
    <property type="protein sequence ID" value="OHE93820.1"/>
    <property type="molecule type" value="Genomic_DNA"/>
</dbReference>
<dbReference type="GeneID" id="34563978"/>
<dbReference type="Gene3D" id="3.30.710.10">
    <property type="entry name" value="Potassium Channel Kv1.1, Chain A"/>
    <property type="match status" value="1"/>
</dbReference>
<gene>
    <name evidence="2" type="ORF">CORC01_10841</name>
</gene>
<dbReference type="InterPro" id="IPR011333">
    <property type="entry name" value="SKP1/BTB/POZ_sf"/>
</dbReference>
<dbReference type="STRING" id="1209926.A0A1G4AXD3"/>
<name>A0A1G4AXD3_9PEZI</name>
<sequence>MDALPSAGDGDADGGFPNISETQVDPDGDLILLAGQQTEDPEGAFRVCASALRRSSQVWEKMLFGPFEESKPAFGIWLVNLPKDNPGALEIILNIIHANFPLVPNSPSLFELYEVFQLANKYDMISALQPWAVAWSNVAESDAAVTDGLSVAALAYVSWELGHVELHREMMGTLLLQSSLDKDGRMITSDGVVLDDFEPIGPPSHLGNFNSTEQVHTRANFADKKCLEFLRRQQRDIFRTLPLQLNSVIRELTGGQGCCVDETGLREEKAACNNIILGSLLRGMARARGMISLTLTGNADESVADFAEVIRSIAEHISTYAGHRDRCSPIIRISDMSHKLRKGRIVNLTKNTVDKMEKRRAELKLSLN</sequence>
<protein>
    <recommendedName>
        <fullName evidence="4">Nuclear pore protein</fullName>
    </recommendedName>
</protein>
<organism evidence="2 3">
    <name type="scientific">Colletotrichum orchidophilum</name>
    <dbReference type="NCBI Taxonomy" id="1209926"/>
    <lineage>
        <taxon>Eukaryota</taxon>
        <taxon>Fungi</taxon>
        <taxon>Dikarya</taxon>
        <taxon>Ascomycota</taxon>
        <taxon>Pezizomycotina</taxon>
        <taxon>Sordariomycetes</taxon>
        <taxon>Hypocreomycetidae</taxon>
        <taxon>Glomerellales</taxon>
        <taxon>Glomerellaceae</taxon>
        <taxon>Colletotrichum</taxon>
    </lineage>
</organism>
<proteinExistence type="predicted"/>
<evidence type="ECO:0000313" key="3">
    <source>
        <dbReference type="Proteomes" id="UP000176998"/>
    </source>
</evidence>
<comment type="caution">
    <text evidence="2">The sequence shown here is derived from an EMBL/GenBank/DDBJ whole genome shotgun (WGS) entry which is preliminary data.</text>
</comment>
<dbReference type="RefSeq" id="XP_022470984.1">
    <property type="nucleotide sequence ID" value="XM_022622468.1"/>
</dbReference>
<evidence type="ECO:0000256" key="1">
    <source>
        <dbReference type="SAM" id="MobiDB-lite"/>
    </source>
</evidence>